<evidence type="ECO:0008006" key="3">
    <source>
        <dbReference type="Google" id="ProtNLM"/>
    </source>
</evidence>
<name>A0A0S3QUY6_THET7</name>
<dbReference type="KEGG" id="ttk:TST_1359"/>
<proteinExistence type="predicted"/>
<dbReference type="OrthoDB" id="159409at2"/>
<sequence length="155" mass="16862">MIRIEIHGELFDIEYVVFDMNGTISVDGEIPEDVATLLQELAKHVEVYIITSDTFGTAEKLALKGVEVIVLDPTLSASVQKKEWIEKLGADNTVAVGNGYNDHLMLERAALGIAVCWKEGASLTALEMADIVVTSPVDAINLLLNPVKIKATLRD</sequence>
<dbReference type="STRING" id="1298851.TST_1359"/>
<dbReference type="Proteomes" id="UP000063234">
    <property type="component" value="Chromosome"/>
</dbReference>
<dbReference type="SUPFAM" id="SSF56784">
    <property type="entry name" value="HAD-like"/>
    <property type="match status" value="1"/>
</dbReference>
<gene>
    <name evidence="1" type="ORF">TST_1359</name>
</gene>
<keyword evidence="2" id="KW-1185">Reference proteome</keyword>
<accession>A0A0S3QUY6</accession>
<organism evidence="1 2">
    <name type="scientific">Thermosulfidibacter takaii (strain DSM 17441 / JCM 13301 / NBRC 103674 / ABI70S6)</name>
    <dbReference type="NCBI Taxonomy" id="1298851"/>
    <lineage>
        <taxon>Bacteria</taxon>
        <taxon>Pseudomonadati</taxon>
        <taxon>Thermosulfidibacterota</taxon>
        <taxon>Thermosulfidibacteria</taxon>
        <taxon>Thermosulfidibacterales</taxon>
        <taxon>Thermosulfidibacteraceae</taxon>
    </lineage>
</organism>
<evidence type="ECO:0000313" key="2">
    <source>
        <dbReference type="Proteomes" id="UP000063234"/>
    </source>
</evidence>
<dbReference type="InterPro" id="IPR036412">
    <property type="entry name" value="HAD-like_sf"/>
</dbReference>
<dbReference type="RefSeq" id="WP_068550134.1">
    <property type="nucleotide sequence ID" value="NZ_AP013035.1"/>
</dbReference>
<dbReference type="AlphaFoldDB" id="A0A0S3QUY6"/>
<evidence type="ECO:0000313" key="1">
    <source>
        <dbReference type="EMBL" id="BAT72146.1"/>
    </source>
</evidence>
<dbReference type="PATRIC" id="fig|1298851.3.peg.1434"/>
<protein>
    <recommendedName>
        <fullName evidence="3">ATPase P</fullName>
    </recommendedName>
</protein>
<dbReference type="InterPro" id="IPR023214">
    <property type="entry name" value="HAD_sf"/>
</dbReference>
<reference evidence="2" key="1">
    <citation type="journal article" date="2018" name="Science">
        <title>A primordial and reversible TCA cycle in a facultatively chemolithoautotrophic thermophile.</title>
        <authorList>
            <person name="Nunoura T."/>
            <person name="Chikaraishi Y."/>
            <person name="Izaki R."/>
            <person name="Suwa T."/>
            <person name="Sato T."/>
            <person name="Harada T."/>
            <person name="Mori K."/>
            <person name="Kato Y."/>
            <person name="Miyazaki M."/>
            <person name="Shimamura S."/>
            <person name="Yanagawa K."/>
            <person name="Shuto A."/>
            <person name="Ohkouchi N."/>
            <person name="Fujita N."/>
            <person name="Takaki Y."/>
            <person name="Atomi H."/>
            <person name="Takai K."/>
        </authorList>
    </citation>
    <scope>NUCLEOTIDE SEQUENCE [LARGE SCALE GENOMIC DNA]</scope>
    <source>
        <strain evidence="2">DSM 17441 / JCM 13301 / NBRC 103674 / ABI70S6</strain>
    </source>
</reference>
<dbReference type="EMBL" id="AP013035">
    <property type="protein sequence ID" value="BAT72146.1"/>
    <property type="molecule type" value="Genomic_DNA"/>
</dbReference>
<dbReference type="Gene3D" id="3.40.50.1000">
    <property type="entry name" value="HAD superfamily/HAD-like"/>
    <property type="match status" value="1"/>
</dbReference>